<gene>
    <name evidence="3" type="ORF">F7O84_12550</name>
</gene>
<reference evidence="3 4" key="2">
    <citation type="submission" date="2020-02" db="EMBL/GenBank/DDBJ databases">
        <title>Candidatus Galacturonibacter soehngenii shows hetero-acetogenic catabolism of galacturonic acid but lacks a canonical carbon monoxide dehydrogenase/acetyl-CoA synthase complex.</title>
        <authorList>
            <person name="Diender M."/>
            <person name="Stouten G.R."/>
            <person name="Petersen J.F."/>
            <person name="Nielsen P.H."/>
            <person name="Dueholm M.S."/>
            <person name="Pronk J.T."/>
            <person name="Van Loosdrecht M.C.M."/>
        </authorList>
    </citation>
    <scope>NUCLEOTIDE SEQUENCE [LARGE SCALE GENOMIC DNA]</scope>
    <source>
        <strain evidence="3">GalUA</strain>
    </source>
</reference>
<evidence type="ECO:0000256" key="1">
    <source>
        <dbReference type="SAM" id="Phobius"/>
    </source>
</evidence>
<dbReference type="AlphaFoldDB" id="A0A7V7QKL7"/>
<dbReference type="Pfam" id="PF13240">
    <property type="entry name" value="Zn_Ribbon_1"/>
    <property type="match status" value="1"/>
</dbReference>
<accession>A0A7V7QKL7</accession>
<sequence>MFCENCGAKLANDAKFCEKCGQMIKSDEGNHSENLNVIENKNITKFKKLSKKNISIIGMLCIVFIFGLLVVVNKKTTINVSDYVKIEFSGYDTIGTAKVQIDYDAFEKDYADKLKYYGKDKLEASFMEPYEIFIDKCISGNLDKMENLKNGDTVVYKWTCDEKVAKEVFKVKLKLDDLKFTVSGLKEVYEMDPFENIELTYSGISPMGSVKVSKKVKNNIMDDLYFDVEPSDGLSNGDKVVVSISDGWWDDIQSYYLDEYGVKFTLTSKEYTVDGLGSYITSLTQIPKESLDKMKIQSEDTLKAYVAQAWNEHESLDEMTYIGSYLLTPKNAKENYGYIYGYNSGYNNEVYLVYKIQASNNFDEADIHENFTYYYFVAFQDIITLPDGTCSIDLSSYKTPSDSFTRKVVFGSSSWDYYNFYYYGYETLDTLFNKCITAKIDEYNYETNVEEIE</sequence>
<feature type="domain" description="Zinc-ribbon" evidence="2">
    <location>
        <begin position="2"/>
        <end position="22"/>
    </location>
</feature>
<name>A0A7V7QKL7_9FIRM</name>
<organism evidence="3 4">
    <name type="scientific">Candidatus Galacturonatibacter soehngenii</name>
    <dbReference type="NCBI Taxonomy" id="2307010"/>
    <lineage>
        <taxon>Bacteria</taxon>
        <taxon>Bacillati</taxon>
        <taxon>Bacillota</taxon>
        <taxon>Clostridia</taxon>
        <taxon>Lachnospirales</taxon>
        <taxon>Lachnospiraceae</taxon>
        <taxon>Candidatus Galacturonatibacter</taxon>
    </lineage>
</organism>
<dbReference type="RefSeq" id="WP_151145709.1">
    <property type="nucleotide sequence ID" value="NZ_WAGX01000005.1"/>
</dbReference>
<evidence type="ECO:0000313" key="4">
    <source>
        <dbReference type="Proteomes" id="UP000461768"/>
    </source>
</evidence>
<keyword evidence="1" id="KW-0812">Transmembrane</keyword>
<evidence type="ECO:0000259" key="2">
    <source>
        <dbReference type="Pfam" id="PF13240"/>
    </source>
</evidence>
<keyword evidence="1" id="KW-0472">Membrane</keyword>
<proteinExistence type="predicted"/>
<keyword evidence="4" id="KW-1185">Reference proteome</keyword>
<reference evidence="3 4" key="1">
    <citation type="submission" date="2019-09" db="EMBL/GenBank/DDBJ databases">
        <authorList>
            <person name="Valk L.C."/>
        </authorList>
    </citation>
    <scope>NUCLEOTIDE SEQUENCE [LARGE SCALE GENOMIC DNA]</scope>
    <source>
        <strain evidence="3">GalUA</strain>
    </source>
</reference>
<keyword evidence="1" id="KW-1133">Transmembrane helix</keyword>
<evidence type="ECO:0000313" key="3">
    <source>
        <dbReference type="EMBL" id="KAB1438370.1"/>
    </source>
</evidence>
<dbReference type="Proteomes" id="UP000461768">
    <property type="component" value="Unassembled WGS sequence"/>
</dbReference>
<comment type="caution">
    <text evidence="3">The sequence shown here is derived from an EMBL/GenBank/DDBJ whole genome shotgun (WGS) entry which is preliminary data.</text>
</comment>
<dbReference type="InterPro" id="IPR026870">
    <property type="entry name" value="Zinc_ribbon_dom"/>
</dbReference>
<feature type="transmembrane region" description="Helical" evidence="1">
    <location>
        <begin position="54"/>
        <end position="72"/>
    </location>
</feature>
<dbReference type="OrthoDB" id="2236865at2"/>
<dbReference type="EMBL" id="WAGX01000005">
    <property type="protein sequence ID" value="KAB1438370.1"/>
    <property type="molecule type" value="Genomic_DNA"/>
</dbReference>
<protein>
    <submittedName>
        <fullName evidence="3">Zinc-ribbon domain-containing protein</fullName>
    </submittedName>
</protein>